<dbReference type="InterPro" id="IPR016181">
    <property type="entry name" value="Acyl_CoA_acyltransferase"/>
</dbReference>
<reference evidence="2 3" key="1">
    <citation type="journal article" date="2018" name="Microbiome">
        <title>Fine metagenomic profile of the Mediterranean stratified and mixed water columns revealed by assembly and recruitment.</title>
        <authorList>
            <person name="Haro-Moreno J.M."/>
            <person name="Lopez-Perez M."/>
            <person name="De La Torre J.R."/>
            <person name="Picazo A."/>
            <person name="Camacho A."/>
            <person name="Rodriguez-Valera F."/>
        </authorList>
    </citation>
    <scope>NUCLEOTIDE SEQUENCE [LARGE SCALE GENOMIC DNA]</scope>
    <source>
        <strain evidence="2">MED-G55</strain>
    </source>
</reference>
<gene>
    <name evidence="2" type="ORF">DBW69_02785</name>
</gene>
<dbReference type="PANTHER" id="PTHR47017">
    <property type="entry name" value="ACYL-COA"/>
    <property type="match status" value="1"/>
</dbReference>
<dbReference type="EMBL" id="QOQF01000006">
    <property type="protein sequence ID" value="RCL77673.1"/>
    <property type="molecule type" value="Genomic_DNA"/>
</dbReference>
<evidence type="ECO:0000256" key="1">
    <source>
        <dbReference type="SAM" id="MobiDB-lite"/>
    </source>
</evidence>
<keyword evidence="2" id="KW-0808">Transferase</keyword>
<organism evidence="2 3">
    <name type="scientific">PS1 clade bacterium</name>
    <dbReference type="NCBI Taxonomy" id="2175152"/>
    <lineage>
        <taxon>Bacteria</taxon>
        <taxon>Pseudomonadati</taxon>
        <taxon>Pseudomonadota</taxon>
        <taxon>Alphaproteobacteria</taxon>
        <taxon>PS1 clade</taxon>
    </lineage>
</organism>
<evidence type="ECO:0000313" key="3">
    <source>
        <dbReference type="Proteomes" id="UP000252132"/>
    </source>
</evidence>
<dbReference type="AlphaFoldDB" id="A0A368E2A7"/>
<proteinExistence type="predicted"/>
<dbReference type="PANTHER" id="PTHR47017:SF1">
    <property type="entry name" value="ACYL-COA"/>
    <property type="match status" value="1"/>
</dbReference>
<sequence>MGDIEPPILRTVSKVSEIPAEQWNACANPNPAHYNPFADHAFLLALEESGSAIPETGWAARHLVIESSDAGQIAGIVPLYLKSHSQGEYIFDHGWAEAWHRAGGQYYPKLLSAIPFTPAGGPRLLIRPGPEEQTARAALTEGLIALTAQYNASSLHINFLPEEDWNNLGSHGFLQRTDQQFHWLNRNFEDFDGFLASLTSRKRKNLKKERQRALENGIEVEWLIGADLTEAHWDTFYDFYLDTSNRKWGQAYLTRSFFNRINATMPDKTLLVMARRDGKYIAGALNFIGGEVLFGRNWGCIEDHPFLHFELCYYQAIDFAITRGLKRVEAGAQGTHKLARGYEPCRTFSAHYIPHEGFREAIENFLEHERRHVEQDIETLKNYTPFKQAENQTNNKANKESDDE</sequence>
<evidence type="ECO:0000313" key="2">
    <source>
        <dbReference type="EMBL" id="RCL77673.1"/>
    </source>
</evidence>
<dbReference type="InterPro" id="IPR007434">
    <property type="entry name" value="FemAB-like"/>
</dbReference>
<dbReference type="Pfam" id="PF04339">
    <property type="entry name" value="FemAB_like"/>
    <property type="match status" value="1"/>
</dbReference>
<dbReference type="Gene3D" id="3.40.630.30">
    <property type="match status" value="1"/>
</dbReference>
<comment type="caution">
    <text evidence="2">The sequence shown here is derived from an EMBL/GenBank/DDBJ whole genome shotgun (WGS) entry which is preliminary data.</text>
</comment>
<feature type="region of interest" description="Disordered" evidence="1">
    <location>
        <begin position="385"/>
        <end position="404"/>
    </location>
</feature>
<dbReference type="Proteomes" id="UP000252132">
    <property type="component" value="Unassembled WGS sequence"/>
</dbReference>
<protein>
    <submittedName>
        <fullName evidence="2">N-acetyltransferase</fullName>
    </submittedName>
</protein>
<dbReference type="SUPFAM" id="SSF55729">
    <property type="entry name" value="Acyl-CoA N-acyltransferases (Nat)"/>
    <property type="match status" value="1"/>
</dbReference>
<accession>A0A368E2A7</accession>
<dbReference type="GO" id="GO:0016740">
    <property type="term" value="F:transferase activity"/>
    <property type="evidence" value="ECO:0007669"/>
    <property type="project" value="UniProtKB-KW"/>
</dbReference>
<name>A0A368E2A7_9PROT</name>